<dbReference type="PRINTS" id="PR00599">
    <property type="entry name" value="MAPEPTIDASE"/>
</dbReference>
<dbReference type="SUPFAM" id="SSF55920">
    <property type="entry name" value="Creatinase/aminopeptidase"/>
    <property type="match status" value="1"/>
</dbReference>
<dbReference type="GO" id="GO:0006508">
    <property type="term" value="P:proteolysis"/>
    <property type="evidence" value="ECO:0007669"/>
    <property type="project" value="UniProtKB-KW"/>
</dbReference>
<keyword evidence="3 6" id="KW-0645">Protease</keyword>
<dbReference type="InterPro" id="IPR000994">
    <property type="entry name" value="Pept_M24"/>
</dbReference>
<dbReference type="PROSITE" id="PS00680">
    <property type="entry name" value="MAP_1"/>
    <property type="match status" value="1"/>
</dbReference>
<evidence type="ECO:0000259" key="8">
    <source>
        <dbReference type="Pfam" id="PF00557"/>
    </source>
</evidence>
<dbReference type="GO" id="GO:0070006">
    <property type="term" value="F:metalloaminopeptidase activity"/>
    <property type="evidence" value="ECO:0007669"/>
    <property type="project" value="UniProtKB-UniRule"/>
</dbReference>
<comment type="similarity">
    <text evidence="6">Belongs to the peptidase M24A family. Methionine aminopeptidase type 1 subfamily.</text>
</comment>
<evidence type="ECO:0000256" key="3">
    <source>
        <dbReference type="ARBA" id="ARBA00022670"/>
    </source>
</evidence>
<dbReference type="EMBL" id="WUEK01000007">
    <property type="protein sequence ID" value="MXG90497.1"/>
    <property type="molecule type" value="Genomic_DNA"/>
</dbReference>
<accession>A0A6L7EST3</accession>
<dbReference type="InterPro" id="IPR002467">
    <property type="entry name" value="Pept_M24A_MAP1"/>
</dbReference>
<comment type="subunit">
    <text evidence="6">Monomer.</text>
</comment>
<evidence type="ECO:0000256" key="6">
    <source>
        <dbReference type="HAMAP-Rule" id="MF_01974"/>
    </source>
</evidence>
<feature type="binding site" evidence="6">
    <location>
        <position position="208"/>
    </location>
    <ligand>
        <name>a divalent metal cation</name>
        <dbReference type="ChEBI" id="CHEBI:60240"/>
        <label>2</label>
        <note>catalytic</note>
    </ligand>
</feature>
<evidence type="ECO:0000256" key="2">
    <source>
        <dbReference type="ARBA" id="ARBA00022438"/>
    </source>
</evidence>
<keyword evidence="10" id="KW-1185">Reference proteome</keyword>
<dbReference type="GO" id="GO:0005829">
    <property type="term" value="C:cytosol"/>
    <property type="evidence" value="ECO:0007669"/>
    <property type="project" value="TreeGrafter"/>
</dbReference>
<evidence type="ECO:0000256" key="7">
    <source>
        <dbReference type="RuleBase" id="RU003653"/>
    </source>
</evidence>
<dbReference type="RefSeq" id="WP_160878425.1">
    <property type="nucleotide sequence ID" value="NZ_WUEK01000007.1"/>
</dbReference>
<dbReference type="GO" id="GO:0004239">
    <property type="term" value="F:initiator methionyl aminopeptidase activity"/>
    <property type="evidence" value="ECO:0007669"/>
    <property type="project" value="UniProtKB-UniRule"/>
</dbReference>
<evidence type="ECO:0000256" key="1">
    <source>
        <dbReference type="ARBA" id="ARBA00002521"/>
    </source>
</evidence>
<sequence length="272" mass="28543">MGWRSRGVEIKTPEQVDVMRRAGLVVAAALEALRAAVRPGVTTGELDAIAEDVIRTAGATPSFLGYQGFPASICASVDDEVVHGIPGDRVLRDGDVVSLDCGAIVDGWHGDAAVTVPVGTAPPELLTLARDTEDAMWAGIAAARPGRRVGDLSAAVEEHLRSVGDYGILEDYTGHGIGSQMHQPPDVPNVGRRGRGTRLVEGIALAVEPMVTLGTADTVLLEDDWTVVTADGSWSAHCEHTFALTDRGIWVLTAHDGGEERLTALGAPYGGR</sequence>
<keyword evidence="2 6" id="KW-0031">Aminopeptidase</keyword>
<dbReference type="GO" id="GO:0046872">
    <property type="term" value="F:metal ion binding"/>
    <property type="evidence" value="ECO:0007669"/>
    <property type="project" value="UniProtKB-UniRule"/>
</dbReference>
<keyword evidence="5 6" id="KW-0378">Hydrolase</keyword>
<evidence type="ECO:0000313" key="10">
    <source>
        <dbReference type="Proteomes" id="UP000473325"/>
    </source>
</evidence>
<name>A0A6L7EST3_9ACTN</name>
<feature type="binding site" evidence="6">
    <location>
        <position position="100"/>
    </location>
    <ligand>
        <name>a divalent metal cation</name>
        <dbReference type="ChEBI" id="CHEBI:60240"/>
        <label>1</label>
    </ligand>
</feature>
<dbReference type="Gene3D" id="3.90.230.10">
    <property type="entry name" value="Creatinase/methionine aminopeptidase superfamily"/>
    <property type="match status" value="1"/>
</dbReference>
<feature type="binding site" evidence="6">
    <location>
        <position position="175"/>
    </location>
    <ligand>
        <name>a divalent metal cation</name>
        <dbReference type="ChEBI" id="CHEBI:60240"/>
        <label>2</label>
        <note>catalytic</note>
    </ligand>
</feature>
<dbReference type="InterPro" id="IPR036005">
    <property type="entry name" value="Creatinase/aminopeptidase-like"/>
</dbReference>
<feature type="binding site" evidence="6">
    <location>
        <position position="111"/>
    </location>
    <ligand>
        <name>a divalent metal cation</name>
        <dbReference type="ChEBI" id="CHEBI:60240"/>
        <label>1</label>
    </ligand>
</feature>
<feature type="binding site" evidence="6">
    <location>
        <position position="239"/>
    </location>
    <ligand>
        <name>a divalent metal cation</name>
        <dbReference type="ChEBI" id="CHEBI:60240"/>
        <label>2</label>
        <note>catalytic</note>
    </ligand>
</feature>
<comment type="function">
    <text evidence="1 6">Removes the N-terminal methionine from nascent proteins. The N-terminal methionine is often cleaved when the second residue in the primary sequence is small and uncharged (Met-Ala-, Cys, Gly, Pro, Ser, Thr, or Val). Requires deformylation of the N(alpha)-formylated initiator methionine before it can be hydrolyzed.</text>
</comment>
<dbReference type="NCBIfam" id="TIGR00500">
    <property type="entry name" value="met_pdase_I"/>
    <property type="match status" value="1"/>
</dbReference>
<dbReference type="EC" id="3.4.11.18" evidence="6 7"/>
<evidence type="ECO:0000256" key="4">
    <source>
        <dbReference type="ARBA" id="ARBA00022723"/>
    </source>
</evidence>
<dbReference type="PANTHER" id="PTHR43330">
    <property type="entry name" value="METHIONINE AMINOPEPTIDASE"/>
    <property type="match status" value="1"/>
</dbReference>
<comment type="cofactor">
    <cofactor evidence="6">
        <name>Co(2+)</name>
        <dbReference type="ChEBI" id="CHEBI:48828"/>
    </cofactor>
    <cofactor evidence="6">
        <name>Zn(2+)</name>
        <dbReference type="ChEBI" id="CHEBI:29105"/>
    </cofactor>
    <cofactor evidence="6">
        <name>Mn(2+)</name>
        <dbReference type="ChEBI" id="CHEBI:29035"/>
    </cofactor>
    <cofactor evidence="6">
        <name>Fe(2+)</name>
        <dbReference type="ChEBI" id="CHEBI:29033"/>
    </cofactor>
    <text evidence="6">Binds 2 divalent metal cations per subunit. Has a high-affinity and a low affinity metal-binding site. The true nature of the physiological cofactor is under debate. The enzyme is active with cobalt, zinc, manganese or divalent iron ions. Most likely, methionine aminopeptidases function as mononuclear Fe(2+)-metalloproteases under physiological conditions, and the catalytically relevant metal-binding site has been assigned to the histidine-containing high-affinity site.</text>
</comment>
<feature type="binding site" evidence="6">
    <location>
        <position position="83"/>
    </location>
    <ligand>
        <name>substrate</name>
    </ligand>
</feature>
<evidence type="ECO:0000313" key="9">
    <source>
        <dbReference type="EMBL" id="MXG90497.1"/>
    </source>
</evidence>
<protein>
    <recommendedName>
        <fullName evidence="6 7">Methionine aminopeptidase</fullName>
        <shortName evidence="6">MAP</shortName>
        <shortName evidence="6">MetAP</shortName>
        <ecNumber evidence="6 7">3.4.11.18</ecNumber>
    </recommendedName>
    <alternativeName>
        <fullName evidence="6">Peptidase M</fullName>
    </alternativeName>
</protein>
<comment type="caution">
    <text evidence="9">The sequence shown here is derived from an EMBL/GenBank/DDBJ whole genome shotgun (WGS) entry which is preliminary data.</text>
</comment>
<dbReference type="CDD" id="cd01086">
    <property type="entry name" value="MetAP1"/>
    <property type="match status" value="1"/>
</dbReference>
<dbReference type="Proteomes" id="UP000473325">
    <property type="component" value="Unassembled WGS sequence"/>
</dbReference>
<reference evidence="9 10" key="1">
    <citation type="submission" date="2019-12" db="EMBL/GenBank/DDBJ databases">
        <authorList>
            <person name="Kun Z."/>
        </authorList>
    </citation>
    <scope>NUCLEOTIDE SEQUENCE [LARGE SCALE GENOMIC DNA]</scope>
    <source>
        <strain evidence="9 10">YIM 123512</strain>
    </source>
</reference>
<dbReference type="InterPro" id="IPR001714">
    <property type="entry name" value="Pept_M24_MAP"/>
</dbReference>
<feature type="binding site" evidence="6">
    <location>
        <position position="182"/>
    </location>
    <ligand>
        <name>substrate</name>
    </ligand>
</feature>
<feature type="domain" description="Peptidase M24" evidence="8">
    <location>
        <begin position="18"/>
        <end position="245"/>
    </location>
</feature>
<evidence type="ECO:0000256" key="5">
    <source>
        <dbReference type="ARBA" id="ARBA00022801"/>
    </source>
</evidence>
<dbReference type="Pfam" id="PF00557">
    <property type="entry name" value="Peptidase_M24"/>
    <property type="match status" value="1"/>
</dbReference>
<proteinExistence type="inferred from homology"/>
<comment type="catalytic activity">
    <reaction evidence="6 7">
        <text>Release of N-terminal amino acids, preferentially methionine, from peptides and arylamides.</text>
        <dbReference type="EC" id="3.4.11.18"/>
    </reaction>
</comment>
<keyword evidence="4 6" id="KW-0479">Metal-binding</keyword>
<dbReference type="PANTHER" id="PTHR43330:SF27">
    <property type="entry name" value="METHIONINE AMINOPEPTIDASE"/>
    <property type="match status" value="1"/>
</dbReference>
<feature type="binding site" evidence="6">
    <location>
        <position position="239"/>
    </location>
    <ligand>
        <name>a divalent metal cation</name>
        <dbReference type="ChEBI" id="CHEBI:60240"/>
        <label>1</label>
    </ligand>
</feature>
<feature type="binding site" evidence="6">
    <location>
        <position position="111"/>
    </location>
    <ligand>
        <name>a divalent metal cation</name>
        <dbReference type="ChEBI" id="CHEBI:60240"/>
        <label>2</label>
        <note>catalytic</note>
    </ligand>
</feature>
<dbReference type="AlphaFoldDB" id="A0A6L7EST3"/>
<gene>
    <name evidence="6 9" type="primary">map</name>
    <name evidence="9" type="ORF">GRQ65_13160</name>
</gene>
<organism evidence="9 10">
    <name type="scientific">Nocardioides flavescens</name>
    <dbReference type="NCBI Taxonomy" id="2691959"/>
    <lineage>
        <taxon>Bacteria</taxon>
        <taxon>Bacillati</taxon>
        <taxon>Actinomycetota</taxon>
        <taxon>Actinomycetes</taxon>
        <taxon>Propionibacteriales</taxon>
        <taxon>Nocardioidaceae</taxon>
        <taxon>Nocardioides</taxon>
    </lineage>
</organism>
<dbReference type="HAMAP" id="MF_01974">
    <property type="entry name" value="MetAP_1"/>
    <property type="match status" value="1"/>
</dbReference>